<dbReference type="AlphaFoldDB" id="A0A1V0B9U5"/>
<sequence>MPTAVMTCHGPGLICTVRQPHRAVAGYWTAGGRVMRTVLALMIAGWLTTVSSWVAAELPRLALPLGDELFQLELVDDPISRQQGLMGREALDTNGGMLFDFPAGTRPAIWMRNMLISLDLLFVDDQGQLVQIFEQVPPCQAMPCPIYRAEQPLRFVIELAAGSAERLGLQPGAQLELGELTLRPAPPQ</sequence>
<protein>
    <recommendedName>
        <fullName evidence="3">DUF192 domain-containing protein</fullName>
    </recommendedName>
</protein>
<dbReference type="PANTHER" id="PTHR37953">
    <property type="entry name" value="UPF0127 PROTEIN MJ1496"/>
    <property type="match status" value="1"/>
</dbReference>
<dbReference type="KEGG" id="ppha:BVH74_04825"/>
<evidence type="ECO:0008006" key="3">
    <source>
        <dbReference type="Google" id="ProtNLM"/>
    </source>
</evidence>
<dbReference type="Pfam" id="PF02643">
    <property type="entry name" value="DUF192"/>
    <property type="match status" value="1"/>
</dbReference>
<dbReference type="InterPro" id="IPR038695">
    <property type="entry name" value="Saro_0823-like_sf"/>
</dbReference>
<keyword evidence="2" id="KW-1185">Reference proteome</keyword>
<organism evidence="1 2">
    <name type="scientific">Halopseudomonas phragmitis</name>
    <dbReference type="NCBI Taxonomy" id="1931241"/>
    <lineage>
        <taxon>Bacteria</taxon>
        <taxon>Pseudomonadati</taxon>
        <taxon>Pseudomonadota</taxon>
        <taxon>Gammaproteobacteria</taxon>
        <taxon>Pseudomonadales</taxon>
        <taxon>Pseudomonadaceae</taxon>
        <taxon>Halopseudomonas</taxon>
    </lineage>
</organism>
<accession>A0A1V0B9U5</accession>
<dbReference type="Gene3D" id="2.60.120.1140">
    <property type="entry name" value="Protein of unknown function DUF192"/>
    <property type="match status" value="1"/>
</dbReference>
<proteinExistence type="predicted"/>
<reference evidence="1 2" key="1">
    <citation type="submission" date="2017-03" db="EMBL/GenBank/DDBJ databases">
        <title>Complete genome sequence of the novel DNRA strain Pseudomonas sp. S-6-2 isolated from Chinese polluted river sediment. Journal of Biotechnology.</title>
        <authorList>
            <person name="Li J."/>
            <person name="Xiang F."/>
            <person name="Wang L."/>
            <person name="Xi L."/>
            <person name="Liu J."/>
        </authorList>
    </citation>
    <scope>NUCLEOTIDE SEQUENCE [LARGE SCALE GENOMIC DNA]</scope>
    <source>
        <strain evidence="1 2">S-6-2</strain>
    </source>
</reference>
<dbReference type="STRING" id="1931241.BVH74_04825"/>
<name>A0A1V0B9U5_9GAMM</name>
<gene>
    <name evidence="1" type="ORF">BVH74_04825</name>
</gene>
<dbReference type="Proteomes" id="UP000243488">
    <property type="component" value="Chromosome"/>
</dbReference>
<evidence type="ECO:0000313" key="1">
    <source>
        <dbReference type="EMBL" id="AQZ96713.1"/>
    </source>
</evidence>
<dbReference type="InterPro" id="IPR003795">
    <property type="entry name" value="DUF192"/>
</dbReference>
<evidence type="ECO:0000313" key="2">
    <source>
        <dbReference type="Proteomes" id="UP000243488"/>
    </source>
</evidence>
<dbReference type="PANTHER" id="PTHR37953:SF1">
    <property type="entry name" value="UPF0127 PROTEIN MJ1496"/>
    <property type="match status" value="1"/>
</dbReference>
<dbReference type="EMBL" id="CP020100">
    <property type="protein sequence ID" value="AQZ96713.1"/>
    <property type="molecule type" value="Genomic_DNA"/>
</dbReference>